<reference evidence="2" key="1">
    <citation type="journal article" date="2014" name="Front. Microbiol.">
        <title>High frequency of phylogenetically diverse reductive dehalogenase-homologous genes in deep subseafloor sedimentary metagenomes.</title>
        <authorList>
            <person name="Kawai M."/>
            <person name="Futagami T."/>
            <person name="Toyoda A."/>
            <person name="Takaki Y."/>
            <person name="Nishi S."/>
            <person name="Hori S."/>
            <person name="Arai W."/>
            <person name="Tsubouchi T."/>
            <person name="Morono Y."/>
            <person name="Uchiyama I."/>
            <person name="Ito T."/>
            <person name="Fujiyama A."/>
            <person name="Inagaki F."/>
            <person name="Takami H."/>
        </authorList>
    </citation>
    <scope>NUCLEOTIDE SEQUENCE</scope>
    <source>
        <strain evidence="2">Expedition CK06-06</strain>
    </source>
</reference>
<dbReference type="PANTHER" id="PTHR30548">
    <property type="entry name" value="2-HYDROXYGLUTARYL-COA DEHYDRATASE, D-COMPONENT-RELATED"/>
    <property type="match status" value="1"/>
</dbReference>
<dbReference type="AlphaFoldDB" id="X0WJH9"/>
<dbReference type="EMBL" id="BARS01049268">
    <property type="protein sequence ID" value="GAG31114.1"/>
    <property type="molecule type" value="Genomic_DNA"/>
</dbReference>
<accession>X0WJH9</accession>
<dbReference type="PANTHER" id="PTHR30548:SF1">
    <property type="entry name" value="DEHYDRATASE SUBUNIT MJ0007-RELATED"/>
    <property type="match status" value="1"/>
</dbReference>
<comment type="caution">
    <text evidence="2">The sequence shown here is derived from an EMBL/GenBank/DDBJ whole genome shotgun (WGS) entry which is preliminary data.</text>
</comment>
<dbReference type="Gene3D" id="3.40.50.11900">
    <property type="match status" value="1"/>
</dbReference>
<sequence>SVLFIGSVLCEEDDSVIKLLTEKNVYPIPLNCTGLNMLEGLESVSTVADEEVITVLSRITFQMHACIRTRPNKKVYDRIGEALEKSKAKGIILKALSFCDLWYTEKERMKRSFDVPVLVLDSGYGEGDIGRISTRLESFLETLS</sequence>
<proteinExistence type="inferred from homology"/>
<dbReference type="InterPro" id="IPR010327">
    <property type="entry name" value="FldB/FldC_alpha/beta"/>
</dbReference>
<comment type="similarity">
    <text evidence="1">Belongs to the FldB/FldC dehydratase alpha/beta subunit family.</text>
</comment>
<evidence type="ECO:0000256" key="1">
    <source>
        <dbReference type="ARBA" id="ARBA00005806"/>
    </source>
</evidence>
<evidence type="ECO:0008006" key="3">
    <source>
        <dbReference type="Google" id="ProtNLM"/>
    </source>
</evidence>
<protein>
    <recommendedName>
        <fullName evidence="3">2-hydroxyacyl-CoA dehydratase</fullName>
    </recommendedName>
</protein>
<feature type="non-terminal residue" evidence="2">
    <location>
        <position position="1"/>
    </location>
</feature>
<name>X0WJH9_9ZZZZ</name>
<gene>
    <name evidence="2" type="ORF">S01H1_73720</name>
</gene>
<dbReference type="Pfam" id="PF06050">
    <property type="entry name" value="HGD-D"/>
    <property type="match status" value="1"/>
</dbReference>
<organism evidence="2">
    <name type="scientific">marine sediment metagenome</name>
    <dbReference type="NCBI Taxonomy" id="412755"/>
    <lineage>
        <taxon>unclassified sequences</taxon>
        <taxon>metagenomes</taxon>
        <taxon>ecological metagenomes</taxon>
    </lineage>
</organism>
<evidence type="ECO:0000313" key="2">
    <source>
        <dbReference type="EMBL" id="GAG31114.1"/>
    </source>
</evidence>